<evidence type="ECO:0000256" key="12">
    <source>
        <dbReference type="HAMAP-Rule" id="MF_00287"/>
    </source>
</evidence>
<evidence type="ECO:0000256" key="10">
    <source>
        <dbReference type="ARBA" id="ARBA00023186"/>
    </source>
</evidence>
<evidence type="ECO:0000256" key="11">
    <source>
        <dbReference type="ARBA" id="ARBA00023284"/>
    </source>
</evidence>
<dbReference type="EMBL" id="JAUSUA010000002">
    <property type="protein sequence ID" value="MDQ0207130.1"/>
    <property type="molecule type" value="Genomic_DNA"/>
</dbReference>
<dbReference type="InterPro" id="IPR003752">
    <property type="entry name" value="DiS_bond_form_DsbB/BdbC"/>
</dbReference>
<dbReference type="Pfam" id="PF02600">
    <property type="entry name" value="DsbB"/>
    <property type="match status" value="1"/>
</dbReference>
<evidence type="ECO:0000256" key="3">
    <source>
        <dbReference type="ARBA" id="ARBA00022448"/>
    </source>
</evidence>
<keyword evidence="6 12" id="KW-1133">Transmembrane helix</keyword>
<proteinExistence type="inferred from homology"/>
<dbReference type="InterPro" id="IPR023380">
    <property type="entry name" value="DsbB-like_sf"/>
</dbReference>
<protein>
    <recommendedName>
        <fullName evidence="12">Probable disulfide formation protein</fullName>
    </recommendedName>
    <alternativeName>
        <fullName evidence="12">Disulfide oxidoreductase</fullName>
    </alternativeName>
    <alternativeName>
        <fullName evidence="12">Thiol-disulfide oxidoreductase</fullName>
    </alternativeName>
</protein>
<sequence>MKKIVENLLLLAWGTAFTATLGSLYFSEIRQFEPCTLCWYQRILMYPLVVILLIGIIRKEASSAIYAAALSGIGLCISIYHYILQKMPDTVGTGPGCGRVPCTGEYINWFGFVTIPFLAGTAFLIILITSIVIVKKSRG</sequence>
<organism evidence="14 15">
    <name type="scientific">Alkalicoccobacillus murimartini</name>
    <dbReference type="NCBI Taxonomy" id="171685"/>
    <lineage>
        <taxon>Bacteria</taxon>
        <taxon>Bacillati</taxon>
        <taxon>Bacillota</taxon>
        <taxon>Bacilli</taxon>
        <taxon>Bacillales</taxon>
        <taxon>Bacillaceae</taxon>
        <taxon>Alkalicoccobacillus</taxon>
    </lineage>
</organism>
<feature type="transmembrane region" description="Helical" evidence="13">
    <location>
        <begin position="7"/>
        <end position="27"/>
    </location>
</feature>
<dbReference type="Gene3D" id="1.20.1550.10">
    <property type="entry name" value="DsbB-like"/>
    <property type="match status" value="1"/>
</dbReference>
<name>A0ABT9YGZ3_9BACI</name>
<keyword evidence="5 12" id="KW-0249">Electron transport</keyword>
<keyword evidence="3 12" id="KW-0813">Transport</keyword>
<evidence type="ECO:0000256" key="8">
    <source>
        <dbReference type="ARBA" id="ARBA00023136"/>
    </source>
</evidence>
<reference evidence="14 15" key="1">
    <citation type="submission" date="2023-07" db="EMBL/GenBank/DDBJ databases">
        <title>Genomic Encyclopedia of Type Strains, Phase IV (KMG-IV): sequencing the most valuable type-strain genomes for metagenomic binning, comparative biology and taxonomic classification.</title>
        <authorList>
            <person name="Goeker M."/>
        </authorList>
    </citation>
    <scope>NUCLEOTIDE SEQUENCE [LARGE SCALE GENOMIC DNA]</scope>
    <source>
        <strain evidence="14 15">DSM 19154</strain>
    </source>
</reference>
<comment type="function">
    <text evidence="12">Required for disulfide bond formation in some proteins.</text>
</comment>
<dbReference type="PANTHER" id="PTHR43469:SF1">
    <property type="entry name" value="SPBETA PROPHAGE-DERIVED DISULFIDE BOND FORMATION PROTEIN B"/>
    <property type="match status" value="1"/>
</dbReference>
<dbReference type="HAMAP" id="MF_00287">
    <property type="entry name" value="BdbC"/>
    <property type="match status" value="1"/>
</dbReference>
<dbReference type="PIRSF" id="PIRSF036659">
    <property type="entry name" value="BdbC"/>
    <property type="match status" value="1"/>
</dbReference>
<keyword evidence="15" id="KW-1185">Reference proteome</keyword>
<evidence type="ECO:0000256" key="1">
    <source>
        <dbReference type="ARBA" id="ARBA00004141"/>
    </source>
</evidence>
<evidence type="ECO:0000256" key="13">
    <source>
        <dbReference type="SAM" id="Phobius"/>
    </source>
</evidence>
<evidence type="ECO:0000256" key="6">
    <source>
        <dbReference type="ARBA" id="ARBA00022989"/>
    </source>
</evidence>
<keyword evidence="8 12" id="KW-0472">Membrane</keyword>
<feature type="transmembrane region" description="Helical" evidence="13">
    <location>
        <begin position="109"/>
        <end position="134"/>
    </location>
</feature>
<keyword evidence="7 12" id="KW-0560">Oxidoreductase</keyword>
<keyword evidence="12" id="KW-1003">Cell membrane</keyword>
<comment type="subcellular location">
    <subcellularLocation>
        <location evidence="12">Cell membrane</location>
        <topology evidence="12">Multi-pass membrane protein</topology>
    </subcellularLocation>
    <subcellularLocation>
        <location evidence="1">Membrane</location>
        <topology evidence="1">Multi-pass membrane protein</topology>
    </subcellularLocation>
</comment>
<feature type="disulfide bond" description="Redox-active" evidence="12">
    <location>
        <begin position="35"/>
        <end position="38"/>
    </location>
</feature>
<dbReference type="NCBIfam" id="NF002849">
    <property type="entry name" value="PRK03113.1"/>
    <property type="match status" value="1"/>
</dbReference>
<dbReference type="PANTHER" id="PTHR43469">
    <property type="entry name" value="DISULFIDE FORMATION PROTEIN-RELATED"/>
    <property type="match status" value="1"/>
</dbReference>
<comment type="caution">
    <text evidence="12">Lacks conserved residue(s) required for the propagation of feature annotation.</text>
</comment>
<gene>
    <name evidence="12" type="primary">bdbC</name>
    <name evidence="14" type="ORF">J2S05_001929</name>
</gene>
<feature type="transmembrane region" description="Helical" evidence="13">
    <location>
        <begin position="64"/>
        <end position="83"/>
    </location>
</feature>
<evidence type="ECO:0000256" key="7">
    <source>
        <dbReference type="ARBA" id="ARBA00023002"/>
    </source>
</evidence>
<keyword evidence="10 12" id="KW-0143">Chaperone</keyword>
<keyword evidence="9 12" id="KW-1015">Disulfide bond</keyword>
<evidence type="ECO:0000256" key="4">
    <source>
        <dbReference type="ARBA" id="ARBA00022692"/>
    </source>
</evidence>
<feature type="transmembrane region" description="Helical" evidence="13">
    <location>
        <begin position="39"/>
        <end position="57"/>
    </location>
</feature>
<evidence type="ECO:0000256" key="9">
    <source>
        <dbReference type="ARBA" id="ARBA00023157"/>
    </source>
</evidence>
<dbReference type="SUPFAM" id="SSF158442">
    <property type="entry name" value="DsbB-like"/>
    <property type="match status" value="1"/>
</dbReference>
<comment type="similarity">
    <text evidence="2 12">Belongs to the DsbB family. BdbC subfamily.</text>
</comment>
<comment type="caution">
    <text evidence="14">The sequence shown here is derived from an EMBL/GenBank/DDBJ whole genome shotgun (WGS) entry which is preliminary data.</text>
</comment>
<keyword evidence="11 12" id="KW-0676">Redox-active center</keyword>
<evidence type="ECO:0000313" key="15">
    <source>
        <dbReference type="Proteomes" id="UP001225034"/>
    </source>
</evidence>
<dbReference type="Proteomes" id="UP001225034">
    <property type="component" value="Unassembled WGS sequence"/>
</dbReference>
<evidence type="ECO:0000256" key="5">
    <source>
        <dbReference type="ARBA" id="ARBA00022982"/>
    </source>
</evidence>
<accession>A0ABT9YGZ3</accession>
<dbReference type="RefSeq" id="WP_306982164.1">
    <property type="nucleotide sequence ID" value="NZ_JAUSUA010000002.1"/>
</dbReference>
<evidence type="ECO:0000313" key="14">
    <source>
        <dbReference type="EMBL" id="MDQ0207130.1"/>
    </source>
</evidence>
<evidence type="ECO:0000256" key="2">
    <source>
        <dbReference type="ARBA" id="ARBA00007602"/>
    </source>
</evidence>
<dbReference type="InterPro" id="IPR012187">
    <property type="entry name" value="Disulphide_bond_form_BdbC"/>
</dbReference>
<keyword evidence="4 12" id="KW-0812">Transmembrane</keyword>